<sequence length="215" mass="24649">MANAVTDSIDTFFEEHHIEPPRFDYNMKYSLTTLILLFFSFSFIGWIWEVGLHIAQAGEFVNRGVLFGPWLPIYGSGGVMILLLLRRFFHRPVLTFFLNMFLCSGIEYFTSWFLEATKGVRWWDYSGYFLNVNGRICLEGSVIFGLGGCAIIYFLAPFLGNLYKRIIPFLKVLICIILIALFSLDTAHSMIHPNTGEGITDDMKVRELPPAKLKH</sequence>
<keyword evidence="1" id="KW-0812">Transmembrane</keyword>
<organism evidence="2 3">
    <name type="scientific">Robinsoniella peoriensis</name>
    <dbReference type="NCBI Taxonomy" id="180332"/>
    <lineage>
        <taxon>Bacteria</taxon>
        <taxon>Bacillati</taxon>
        <taxon>Bacillota</taxon>
        <taxon>Clostridia</taxon>
        <taxon>Lachnospirales</taxon>
        <taxon>Lachnospiraceae</taxon>
        <taxon>Robinsoniella</taxon>
    </lineage>
</organism>
<dbReference type="AlphaFoldDB" id="A0A4U8Q831"/>
<evidence type="ECO:0000313" key="2">
    <source>
        <dbReference type="EMBL" id="TLD01100.1"/>
    </source>
</evidence>
<dbReference type="Proteomes" id="UP000306509">
    <property type="component" value="Unassembled WGS sequence"/>
</dbReference>
<evidence type="ECO:0000256" key="1">
    <source>
        <dbReference type="SAM" id="Phobius"/>
    </source>
</evidence>
<dbReference type="STRING" id="180332.GCA_000797495_04827"/>
<accession>A0A4U8Q831</accession>
<feature type="transmembrane region" description="Helical" evidence="1">
    <location>
        <begin position="67"/>
        <end position="85"/>
    </location>
</feature>
<feature type="transmembrane region" description="Helical" evidence="1">
    <location>
        <begin position="140"/>
        <end position="159"/>
    </location>
</feature>
<keyword evidence="3" id="KW-1185">Reference proteome</keyword>
<evidence type="ECO:0000313" key="3">
    <source>
        <dbReference type="Proteomes" id="UP000306509"/>
    </source>
</evidence>
<dbReference type="RefSeq" id="WP_138002348.1">
    <property type="nucleotide sequence ID" value="NZ_QGQD01000043.1"/>
</dbReference>
<feature type="transmembrane region" description="Helical" evidence="1">
    <location>
        <begin position="166"/>
        <end position="184"/>
    </location>
</feature>
<dbReference type="EMBL" id="QGQD01000043">
    <property type="protein sequence ID" value="TLD01100.1"/>
    <property type="molecule type" value="Genomic_DNA"/>
</dbReference>
<dbReference type="InterPro" id="IPR010540">
    <property type="entry name" value="CmpB_TMEM229"/>
</dbReference>
<name>A0A4U8Q831_9FIRM</name>
<keyword evidence="1" id="KW-0472">Membrane</keyword>
<reference evidence="2 3" key="1">
    <citation type="journal article" date="2019" name="Anaerobe">
        <title>Detection of Robinsoniella peoriensis in multiple bone samples of a trauma patient.</title>
        <authorList>
            <person name="Schrottner P."/>
            <person name="Hartwich K."/>
            <person name="Bunk B."/>
            <person name="Schober I."/>
            <person name="Helbig S."/>
            <person name="Rudolph W.W."/>
            <person name="Gunzer F."/>
        </authorList>
    </citation>
    <scope>NUCLEOTIDE SEQUENCE [LARGE SCALE GENOMIC DNA]</scope>
    <source>
        <strain evidence="2 3">DSM 106044</strain>
    </source>
</reference>
<keyword evidence="1" id="KW-1133">Transmembrane helix</keyword>
<proteinExistence type="predicted"/>
<dbReference type="Pfam" id="PF06541">
    <property type="entry name" value="ABC_trans_CmpB"/>
    <property type="match status" value="1"/>
</dbReference>
<gene>
    <name evidence="2" type="ORF">DSM106044_01890</name>
</gene>
<protein>
    <submittedName>
        <fullName evidence="2">Putative membrane protein</fullName>
    </submittedName>
</protein>
<feature type="transmembrane region" description="Helical" evidence="1">
    <location>
        <begin position="29"/>
        <end position="47"/>
    </location>
</feature>
<feature type="transmembrane region" description="Helical" evidence="1">
    <location>
        <begin position="92"/>
        <end position="114"/>
    </location>
</feature>
<comment type="caution">
    <text evidence="2">The sequence shown here is derived from an EMBL/GenBank/DDBJ whole genome shotgun (WGS) entry which is preliminary data.</text>
</comment>